<dbReference type="InterPro" id="IPR017972">
    <property type="entry name" value="Cyt_P450_CS"/>
</dbReference>
<keyword evidence="9" id="KW-0812">Transmembrane</keyword>
<feature type="transmembrane region" description="Helical" evidence="9">
    <location>
        <begin position="15"/>
        <end position="35"/>
    </location>
</feature>
<dbReference type="GO" id="GO:0020037">
    <property type="term" value="F:heme binding"/>
    <property type="evidence" value="ECO:0007669"/>
    <property type="project" value="InterPro"/>
</dbReference>
<dbReference type="PROSITE" id="PS00086">
    <property type="entry name" value="CYTOCHROME_P450"/>
    <property type="match status" value="1"/>
</dbReference>
<dbReference type="PRINTS" id="PR00463">
    <property type="entry name" value="EP450I"/>
</dbReference>
<evidence type="ECO:0000256" key="7">
    <source>
        <dbReference type="PIRSR" id="PIRSR602401-1"/>
    </source>
</evidence>
<dbReference type="GO" id="GO:0005506">
    <property type="term" value="F:iron ion binding"/>
    <property type="evidence" value="ECO:0007669"/>
    <property type="project" value="InterPro"/>
</dbReference>
<evidence type="ECO:0000313" key="10">
    <source>
        <dbReference type="EMBL" id="KIW67941.1"/>
    </source>
</evidence>
<evidence type="ECO:0000256" key="9">
    <source>
        <dbReference type="SAM" id="Phobius"/>
    </source>
</evidence>
<dbReference type="AlphaFoldDB" id="A0A0D2CS37"/>
<name>A0A0D2CS37_9EURO</name>
<dbReference type="Proteomes" id="UP000054266">
    <property type="component" value="Unassembled WGS sequence"/>
</dbReference>
<dbReference type="SUPFAM" id="SSF48264">
    <property type="entry name" value="Cytochrome P450"/>
    <property type="match status" value="1"/>
</dbReference>
<organism evidence="10 11">
    <name type="scientific">Phialophora macrospora</name>
    <dbReference type="NCBI Taxonomy" id="1851006"/>
    <lineage>
        <taxon>Eukaryota</taxon>
        <taxon>Fungi</taxon>
        <taxon>Dikarya</taxon>
        <taxon>Ascomycota</taxon>
        <taxon>Pezizomycotina</taxon>
        <taxon>Eurotiomycetes</taxon>
        <taxon>Chaetothyriomycetidae</taxon>
        <taxon>Chaetothyriales</taxon>
        <taxon>Herpotrichiellaceae</taxon>
        <taxon>Phialophora</taxon>
    </lineage>
</organism>
<feature type="binding site" description="axial binding residue" evidence="7">
    <location>
        <position position="461"/>
    </location>
    <ligand>
        <name>heme</name>
        <dbReference type="ChEBI" id="CHEBI:30413"/>
    </ligand>
    <ligandPart>
        <name>Fe</name>
        <dbReference type="ChEBI" id="CHEBI:18248"/>
    </ligandPart>
</feature>
<dbReference type="GO" id="GO:0016705">
    <property type="term" value="F:oxidoreductase activity, acting on paired donors, with incorporation or reduction of molecular oxygen"/>
    <property type="evidence" value="ECO:0007669"/>
    <property type="project" value="InterPro"/>
</dbReference>
<keyword evidence="5 7" id="KW-0408">Iron</keyword>
<dbReference type="FunFam" id="1.10.630.10:FF:000050">
    <property type="entry name" value="Cytochrome P450 monooxygenase"/>
    <property type="match status" value="1"/>
</dbReference>
<dbReference type="CDD" id="cd11060">
    <property type="entry name" value="CYP57A1-like"/>
    <property type="match status" value="1"/>
</dbReference>
<keyword evidence="4 8" id="KW-0560">Oxidoreductase</keyword>
<dbReference type="PANTHER" id="PTHR24305">
    <property type="entry name" value="CYTOCHROME P450"/>
    <property type="match status" value="1"/>
</dbReference>
<dbReference type="HOGENOM" id="CLU_001570_14_0_1"/>
<dbReference type="InterPro" id="IPR050121">
    <property type="entry name" value="Cytochrome_P450_monoxygenase"/>
</dbReference>
<evidence type="ECO:0008006" key="12">
    <source>
        <dbReference type="Google" id="ProtNLM"/>
    </source>
</evidence>
<dbReference type="STRING" id="5601.A0A0D2CS37"/>
<keyword evidence="3 7" id="KW-0479">Metal-binding</keyword>
<comment type="similarity">
    <text evidence="2 8">Belongs to the cytochrome P450 family.</text>
</comment>
<keyword evidence="9" id="KW-1133">Transmembrane helix</keyword>
<dbReference type="EMBL" id="KN846958">
    <property type="protein sequence ID" value="KIW67941.1"/>
    <property type="molecule type" value="Genomic_DNA"/>
</dbReference>
<dbReference type="PANTHER" id="PTHR24305:SF232">
    <property type="entry name" value="P450, PUTATIVE (EUROFUNG)-RELATED"/>
    <property type="match status" value="1"/>
</dbReference>
<evidence type="ECO:0000256" key="3">
    <source>
        <dbReference type="ARBA" id="ARBA00022723"/>
    </source>
</evidence>
<accession>A0A0D2CS37</accession>
<keyword evidence="6 8" id="KW-0503">Monooxygenase</keyword>
<evidence type="ECO:0000256" key="2">
    <source>
        <dbReference type="ARBA" id="ARBA00010617"/>
    </source>
</evidence>
<dbReference type="InterPro" id="IPR036396">
    <property type="entry name" value="Cyt_P450_sf"/>
</dbReference>
<proteinExistence type="inferred from homology"/>
<evidence type="ECO:0000256" key="5">
    <source>
        <dbReference type="ARBA" id="ARBA00023004"/>
    </source>
</evidence>
<protein>
    <recommendedName>
        <fullName evidence="12">Cytochrome P450 oxidoreductase</fullName>
    </recommendedName>
</protein>
<comment type="cofactor">
    <cofactor evidence="1 7">
        <name>heme</name>
        <dbReference type="ChEBI" id="CHEBI:30413"/>
    </cofactor>
</comment>
<dbReference type="Pfam" id="PF00067">
    <property type="entry name" value="p450"/>
    <property type="match status" value="1"/>
</dbReference>
<evidence type="ECO:0000313" key="11">
    <source>
        <dbReference type="Proteomes" id="UP000054266"/>
    </source>
</evidence>
<dbReference type="InterPro" id="IPR002401">
    <property type="entry name" value="Cyt_P450_E_grp-I"/>
</dbReference>
<dbReference type="GO" id="GO:0004497">
    <property type="term" value="F:monooxygenase activity"/>
    <property type="evidence" value="ECO:0007669"/>
    <property type="project" value="UniProtKB-KW"/>
</dbReference>
<dbReference type="InterPro" id="IPR001128">
    <property type="entry name" value="Cyt_P450"/>
</dbReference>
<reference evidence="10 11" key="1">
    <citation type="submission" date="2015-01" db="EMBL/GenBank/DDBJ databases">
        <title>The Genome Sequence of Capronia semiimmersa CBS27337.</title>
        <authorList>
            <consortium name="The Broad Institute Genomics Platform"/>
            <person name="Cuomo C."/>
            <person name="de Hoog S."/>
            <person name="Gorbushina A."/>
            <person name="Stielow B."/>
            <person name="Teixiera M."/>
            <person name="Abouelleil A."/>
            <person name="Chapman S.B."/>
            <person name="Priest M."/>
            <person name="Young S.K."/>
            <person name="Wortman J."/>
            <person name="Nusbaum C."/>
            <person name="Birren B."/>
        </authorList>
    </citation>
    <scope>NUCLEOTIDE SEQUENCE [LARGE SCALE GENOMIC DNA]</scope>
    <source>
        <strain evidence="10 11">CBS 27337</strain>
    </source>
</reference>
<evidence type="ECO:0000256" key="4">
    <source>
        <dbReference type="ARBA" id="ARBA00023002"/>
    </source>
</evidence>
<evidence type="ECO:0000256" key="1">
    <source>
        <dbReference type="ARBA" id="ARBA00001971"/>
    </source>
</evidence>
<keyword evidence="7 8" id="KW-0349">Heme</keyword>
<dbReference type="Gene3D" id="1.10.630.10">
    <property type="entry name" value="Cytochrome P450"/>
    <property type="match status" value="1"/>
</dbReference>
<gene>
    <name evidence="10" type="ORF">PV04_03920</name>
</gene>
<keyword evidence="9" id="KW-0472">Membrane</keyword>
<sequence length="516" mass="58828">MILPGGNTMASPIHLGYLLPLVIVLLIILPVVSLLRIRYRRGLRDLPGPFLASILPFDRMLSTYSGHQFRRHLEYHAKYGKLVRVGPNHVSLGDSEQISNVYSITSKFDKSNFYTLFHAKSPVGPIPTVFSIVDPVGHKNLKRPVGAAFALSSLLDFEPLADDCTRILERKLDALQGKDIDFGTWLHWYAFDVISSITFSNRLGFMENEEDVNGIIAAIEGRLFYNSMIGQVPWMHQWLLGNDFVSRLADKVPSIKRLNSAAYIVQFAARQLQMRQNVKAEHGRSDMLDKFKRTRDGEEVMSDKELLGHASSNVFAGSDTTAISLRALFYHLCKNPQAYQKCVDEILDFDARGELSEYVTYYEAQRMPYFQACMREALRMHPAVGQLLERIVPPGGTTIDGVYLPEGTIVGMNPWVAARDTAVYGHDADRFRPERWIEADERTLKLMDRNWLAFGAGSRTCLGKNISLMEMSKLVPQLLRRYHVKLADPNAEWELFDYWFVKQEGLRCVLMRRDKQ</sequence>
<keyword evidence="11" id="KW-1185">Reference proteome</keyword>
<evidence type="ECO:0000256" key="8">
    <source>
        <dbReference type="RuleBase" id="RU000461"/>
    </source>
</evidence>
<dbReference type="PRINTS" id="PR00385">
    <property type="entry name" value="P450"/>
</dbReference>
<evidence type="ECO:0000256" key="6">
    <source>
        <dbReference type="ARBA" id="ARBA00023033"/>
    </source>
</evidence>